<keyword evidence="1" id="KW-0472">Membrane</keyword>
<feature type="transmembrane region" description="Helical" evidence="1">
    <location>
        <begin position="139"/>
        <end position="160"/>
    </location>
</feature>
<dbReference type="EMBL" id="CP003364">
    <property type="protein sequence ID" value="AGA29298.1"/>
    <property type="molecule type" value="Genomic_DNA"/>
</dbReference>
<evidence type="ECO:0000313" key="3">
    <source>
        <dbReference type="Proteomes" id="UP000010798"/>
    </source>
</evidence>
<gene>
    <name evidence="2" type="ordered locus">Sinac_5146</name>
</gene>
<evidence type="ECO:0000256" key="1">
    <source>
        <dbReference type="SAM" id="Phobius"/>
    </source>
</evidence>
<dbReference type="OrthoDB" id="289746at2"/>
<dbReference type="HOGENOM" id="CLU_1414327_0_0_0"/>
<feature type="transmembrane region" description="Helical" evidence="1">
    <location>
        <begin position="110"/>
        <end position="133"/>
    </location>
</feature>
<sequence length="192" mass="20495">MTEPNDAMGERLLGFDSPASAVKDRYGAELHSQLETHLSKSRRIQFMAVGVSGLIGCLVCGSLALTEPAKTPVAVRSLLALFACFGLGWSLLATWVLTRGGGNFIPQRTLAAHLAFGFTLTAVVALSLVSFSLGREAASLPMLTTGLAFLILAAVLWADVRIERAELTIREQVLRVESRLVELVEASGKRGA</sequence>
<dbReference type="Proteomes" id="UP000010798">
    <property type="component" value="Chromosome"/>
</dbReference>
<protein>
    <recommendedName>
        <fullName evidence="4">Transmembrane protein</fullName>
    </recommendedName>
</protein>
<dbReference type="KEGG" id="saci:Sinac_5146"/>
<proteinExistence type="predicted"/>
<name>L0DKD4_SINAD</name>
<organism evidence="2 3">
    <name type="scientific">Singulisphaera acidiphila (strain ATCC BAA-1392 / DSM 18658 / VKM B-2454 / MOB10)</name>
    <dbReference type="NCBI Taxonomy" id="886293"/>
    <lineage>
        <taxon>Bacteria</taxon>
        <taxon>Pseudomonadati</taxon>
        <taxon>Planctomycetota</taxon>
        <taxon>Planctomycetia</taxon>
        <taxon>Isosphaerales</taxon>
        <taxon>Isosphaeraceae</taxon>
        <taxon>Singulisphaera</taxon>
    </lineage>
</organism>
<dbReference type="RefSeq" id="WP_015248402.1">
    <property type="nucleotide sequence ID" value="NC_019892.1"/>
</dbReference>
<keyword evidence="1" id="KW-1133">Transmembrane helix</keyword>
<reference evidence="2 3" key="1">
    <citation type="submission" date="2012-02" db="EMBL/GenBank/DDBJ databases">
        <title>Complete sequence of chromosome of Singulisphaera acidiphila DSM 18658.</title>
        <authorList>
            <consortium name="US DOE Joint Genome Institute (JGI-PGF)"/>
            <person name="Lucas S."/>
            <person name="Copeland A."/>
            <person name="Lapidus A."/>
            <person name="Glavina del Rio T."/>
            <person name="Dalin E."/>
            <person name="Tice H."/>
            <person name="Bruce D."/>
            <person name="Goodwin L."/>
            <person name="Pitluck S."/>
            <person name="Peters L."/>
            <person name="Ovchinnikova G."/>
            <person name="Chertkov O."/>
            <person name="Kyrpides N."/>
            <person name="Mavromatis K."/>
            <person name="Ivanova N."/>
            <person name="Brettin T."/>
            <person name="Detter J.C."/>
            <person name="Han C."/>
            <person name="Larimer F."/>
            <person name="Land M."/>
            <person name="Hauser L."/>
            <person name="Markowitz V."/>
            <person name="Cheng J.-F."/>
            <person name="Hugenholtz P."/>
            <person name="Woyke T."/>
            <person name="Wu D."/>
            <person name="Tindall B."/>
            <person name="Pomrenke H."/>
            <person name="Brambilla E."/>
            <person name="Klenk H.-P."/>
            <person name="Eisen J.A."/>
        </authorList>
    </citation>
    <scope>NUCLEOTIDE SEQUENCE [LARGE SCALE GENOMIC DNA]</scope>
    <source>
        <strain evidence="3">ATCC BAA-1392 / DSM 18658 / VKM B-2454 / MOB10</strain>
    </source>
</reference>
<accession>L0DKD4</accession>
<feature type="transmembrane region" description="Helical" evidence="1">
    <location>
        <begin position="78"/>
        <end position="98"/>
    </location>
</feature>
<dbReference type="AlphaFoldDB" id="L0DKD4"/>
<keyword evidence="3" id="KW-1185">Reference proteome</keyword>
<feature type="transmembrane region" description="Helical" evidence="1">
    <location>
        <begin position="46"/>
        <end position="66"/>
    </location>
</feature>
<evidence type="ECO:0000313" key="2">
    <source>
        <dbReference type="EMBL" id="AGA29298.1"/>
    </source>
</evidence>
<dbReference type="STRING" id="886293.Sinac_5146"/>
<keyword evidence="1" id="KW-0812">Transmembrane</keyword>
<evidence type="ECO:0008006" key="4">
    <source>
        <dbReference type="Google" id="ProtNLM"/>
    </source>
</evidence>